<evidence type="ECO:0000313" key="2">
    <source>
        <dbReference type="EMBL" id="CAK9879199.1"/>
    </source>
</evidence>
<evidence type="ECO:0000256" key="1">
    <source>
        <dbReference type="SAM" id="MobiDB-lite"/>
    </source>
</evidence>
<feature type="compositionally biased region" description="Low complexity" evidence="1">
    <location>
        <begin position="16"/>
        <end position="26"/>
    </location>
</feature>
<keyword evidence="3" id="KW-1185">Reference proteome</keyword>
<reference evidence="2" key="1">
    <citation type="submission" date="2024-03" db="EMBL/GenBank/DDBJ databases">
        <authorList>
            <consortium name="ELIXIR-Norway"/>
            <consortium name="Elixir Norway"/>
        </authorList>
    </citation>
    <scope>NUCLEOTIDE SEQUENCE</scope>
</reference>
<proteinExistence type="predicted"/>
<dbReference type="EMBL" id="OZ023708">
    <property type="protein sequence ID" value="CAK9879199.1"/>
    <property type="molecule type" value="Genomic_DNA"/>
</dbReference>
<accession>A0ABP1BSH3</accession>
<feature type="region of interest" description="Disordered" evidence="1">
    <location>
        <begin position="1"/>
        <end position="26"/>
    </location>
</feature>
<feature type="compositionally biased region" description="Basic residues" evidence="1">
    <location>
        <begin position="1"/>
        <end position="12"/>
    </location>
</feature>
<protein>
    <submittedName>
        <fullName evidence="2">Uncharacterized protein</fullName>
    </submittedName>
</protein>
<organism evidence="2 3">
    <name type="scientific">Sphagnum jensenii</name>
    <dbReference type="NCBI Taxonomy" id="128206"/>
    <lineage>
        <taxon>Eukaryota</taxon>
        <taxon>Viridiplantae</taxon>
        <taxon>Streptophyta</taxon>
        <taxon>Embryophyta</taxon>
        <taxon>Bryophyta</taxon>
        <taxon>Sphagnophytina</taxon>
        <taxon>Sphagnopsida</taxon>
        <taxon>Sphagnales</taxon>
        <taxon>Sphagnaceae</taxon>
        <taxon>Sphagnum</taxon>
    </lineage>
</organism>
<dbReference type="Proteomes" id="UP001497522">
    <property type="component" value="Chromosome 7"/>
</dbReference>
<evidence type="ECO:0000313" key="3">
    <source>
        <dbReference type="Proteomes" id="UP001497522"/>
    </source>
</evidence>
<gene>
    <name evidence="2" type="ORF">CSSPJE1EN2_LOCUS20763</name>
</gene>
<name>A0ABP1BSH3_9BRYO</name>
<sequence length="121" mass="13389">MITKSMRKHNNKVVRGSEAGAASSWSELADQDLAGEQLNMRRETKTERVRVTSVSGGGEMQQMMRSTGKGLLPYEAKLFGHCVVLLLQMISKGEKKFLLSKVAPLPACLPQILFYCRLFGA</sequence>